<dbReference type="SUPFAM" id="SSF56349">
    <property type="entry name" value="DNA breaking-rejoining enzymes"/>
    <property type="match status" value="1"/>
</dbReference>
<gene>
    <name evidence="4" type="ORF">AYJ70_24210</name>
</gene>
<dbReference type="GO" id="GO:0006310">
    <property type="term" value="P:DNA recombination"/>
    <property type="evidence" value="ECO:0007669"/>
    <property type="project" value="UniProtKB-KW"/>
</dbReference>
<dbReference type="EMBL" id="LSTU01000034">
    <property type="protein sequence ID" value="OAH49673.1"/>
    <property type="molecule type" value="Genomic_DNA"/>
</dbReference>
<evidence type="ECO:0000313" key="4">
    <source>
        <dbReference type="EMBL" id="OAH49673.1"/>
    </source>
</evidence>
<feature type="non-terminal residue" evidence="4">
    <location>
        <position position="491"/>
    </location>
</feature>
<dbReference type="GO" id="GO:0015074">
    <property type="term" value="P:DNA integration"/>
    <property type="evidence" value="ECO:0007669"/>
    <property type="project" value="InterPro"/>
</dbReference>
<proteinExistence type="predicted"/>
<dbReference type="RefSeq" id="WP_063977403.1">
    <property type="nucleotide sequence ID" value="NZ_LSTU01000034.1"/>
</dbReference>
<evidence type="ECO:0008006" key="6">
    <source>
        <dbReference type="Google" id="ProtNLM"/>
    </source>
</evidence>
<dbReference type="InterPro" id="IPR011010">
    <property type="entry name" value="DNA_brk_join_enz"/>
</dbReference>
<evidence type="ECO:0000313" key="5">
    <source>
        <dbReference type="Proteomes" id="UP000077242"/>
    </source>
</evidence>
<keyword evidence="2" id="KW-0175">Coiled coil</keyword>
<evidence type="ECO:0000256" key="2">
    <source>
        <dbReference type="SAM" id="Coils"/>
    </source>
</evidence>
<dbReference type="Gene3D" id="1.10.443.10">
    <property type="entry name" value="Intergrase catalytic core"/>
    <property type="match status" value="1"/>
</dbReference>
<evidence type="ECO:0000256" key="1">
    <source>
        <dbReference type="ARBA" id="ARBA00023172"/>
    </source>
</evidence>
<dbReference type="Proteomes" id="UP000077242">
    <property type="component" value="Unassembled WGS sequence"/>
</dbReference>
<protein>
    <recommendedName>
        <fullName evidence="6">Site-specific integrase</fullName>
    </recommendedName>
</protein>
<organism evidence="4 5">
    <name type="scientific">Pseudomonas monteilii</name>
    <dbReference type="NCBI Taxonomy" id="76759"/>
    <lineage>
        <taxon>Bacteria</taxon>
        <taxon>Pseudomonadati</taxon>
        <taxon>Pseudomonadota</taxon>
        <taxon>Gammaproteobacteria</taxon>
        <taxon>Pseudomonadales</taxon>
        <taxon>Pseudomonadaceae</taxon>
        <taxon>Pseudomonas</taxon>
    </lineage>
</organism>
<accession>A0AAP7KFP3</accession>
<sequence length="491" mass="55958">MPRYIERSRHGLYYLRLPKHLAHFNQGKRVSLHTHSKRLAIQRASRHISSLNLYLSLSPTMTDSLPTSLAEYQALKEEMVRDFQAENRELDQVLQKAARLPDSSNAVKLALERRLRNVLVEEAMRYITLQLEGTALPLSGSAEDQYSILNDLLTFAENTALEINGARQPDGTISRSSLEIAEGVFRDAIYSKHEEMSESLRGTTKAPEQDERAPSPSASDPTPPTPTLTLLALHDLHQVDAEELEGPLTKSTHSEYKRHSRVLTVLSERKPIQEFTKDDFEQLHRTVLKIKLGAVRGLNFDKAKRGDLIPTDADYTAISVETASAYSIRLHTLHLFAYRQGYTAVHPDKIKKPRFSKISNKQKKATPLDQTKAKSYRLDELQAIFDGYLYHPSKLSPRKEIHPYQFWLPLIGIYSGMRIDEVCGLSTRAVECSISGIWHFKIEEEAALNRKLKNKASKRRVPVHRHLIELGFIDYVEVNRPWFPRHSPSSG</sequence>
<dbReference type="InterPro" id="IPR013762">
    <property type="entry name" value="Integrase-like_cat_sf"/>
</dbReference>
<feature type="region of interest" description="Disordered" evidence="3">
    <location>
        <begin position="195"/>
        <end position="228"/>
    </location>
</feature>
<keyword evidence="1" id="KW-0233">DNA recombination</keyword>
<reference evidence="5" key="1">
    <citation type="submission" date="2016-02" db="EMBL/GenBank/DDBJ databases">
        <title>Dietzia cinnamea strain CD11_5 genome sequencing and assembly.</title>
        <authorList>
            <person name="Kaur G."/>
            <person name="Nair G.R."/>
            <person name="Mayilraj S."/>
        </authorList>
    </citation>
    <scope>NUCLEOTIDE SEQUENCE [LARGE SCALE GENOMIC DNA]</scope>
    <source>
        <strain evidence="5">CD10_2</strain>
    </source>
</reference>
<evidence type="ECO:0000256" key="3">
    <source>
        <dbReference type="SAM" id="MobiDB-lite"/>
    </source>
</evidence>
<dbReference type="GO" id="GO:0003677">
    <property type="term" value="F:DNA binding"/>
    <property type="evidence" value="ECO:0007669"/>
    <property type="project" value="InterPro"/>
</dbReference>
<name>A0AAP7KFP3_9PSED</name>
<dbReference type="AlphaFoldDB" id="A0AAP7KFP3"/>
<feature type="coiled-coil region" evidence="2">
    <location>
        <begin position="69"/>
        <end position="100"/>
    </location>
</feature>
<comment type="caution">
    <text evidence="4">The sequence shown here is derived from an EMBL/GenBank/DDBJ whole genome shotgun (WGS) entry which is preliminary data.</text>
</comment>